<comment type="caution">
    <text evidence="5">The sequence shown here is derived from an EMBL/GenBank/DDBJ whole genome shotgun (WGS) entry which is preliminary data.</text>
</comment>
<dbReference type="InterPro" id="IPR003593">
    <property type="entry name" value="AAA+_ATPase"/>
</dbReference>
<dbReference type="PANTHER" id="PTHR42781">
    <property type="entry name" value="SPERMIDINE/PUTRESCINE IMPORT ATP-BINDING PROTEIN POTA"/>
    <property type="match status" value="1"/>
</dbReference>
<dbReference type="PROSITE" id="PS50893">
    <property type="entry name" value="ABC_TRANSPORTER_2"/>
    <property type="match status" value="1"/>
</dbReference>
<dbReference type="EMBL" id="JACOPR010000002">
    <property type="protein sequence ID" value="MBC5729752.1"/>
    <property type="molecule type" value="Genomic_DNA"/>
</dbReference>
<dbReference type="Proteomes" id="UP000660021">
    <property type="component" value="Unassembled WGS sequence"/>
</dbReference>
<feature type="domain" description="ABC transporter" evidence="4">
    <location>
        <begin position="3"/>
        <end position="234"/>
    </location>
</feature>
<gene>
    <name evidence="5" type="ORF">H8S34_02755</name>
</gene>
<dbReference type="InterPro" id="IPR017871">
    <property type="entry name" value="ABC_transporter-like_CS"/>
</dbReference>
<dbReference type="SUPFAM" id="SSF50331">
    <property type="entry name" value="MOP-like"/>
    <property type="match status" value="1"/>
</dbReference>
<dbReference type="SMART" id="SM00382">
    <property type="entry name" value="AAA"/>
    <property type="match status" value="1"/>
</dbReference>
<keyword evidence="6" id="KW-1185">Reference proteome</keyword>
<evidence type="ECO:0000256" key="3">
    <source>
        <dbReference type="ARBA" id="ARBA00022840"/>
    </source>
</evidence>
<evidence type="ECO:0000313" key="6">
    <source>
        <dbReference type="Proteomes" id="UP000660021"/>
    </source>
</evidence>
<dbReference type="Pfam" id="PF00005">
    <property type="entry name" value="ABC_tran"/>
    <property type="match status" value="1"/>
</dbReference>
<organism evidence="5 6">
    <name type="scientific">Pseudoflavonifractor hominis</name>
    <dbReference type="NCBI Taxonomy" id="2763059"/>
    <lineage>
        <taxon>Bacteria</taxon>
        <taxon>Bacillati</taxon>
        <taxon>Bacillota</taxon>
        <taxon>Clostridia</taxon>
        <taxon>Eubacteriales</taxon>
        <taxon>Oscillospiraceae</taxon>
        <taxon>Pseudoflavonifractor</taxon>
    </lineage>
</organism>
<dbReference type="PROSITE" id="PS00211">
    <property type="entry name" value="ABC_TRANSPORTER_1"/>
    <property type="match status" value="1"/>
</dbReference>
<name>A0ABR7HQM0_9FIRM</name>
<keyword evidence="2" id="KW-0547">Nucleotide-binding</keyword>
<dbReference type="InterPro" id="IPR013611">
    <property type="entry name" value="Transp-assoc_OB_typ2"/>
</dbReference>
<dbReference type="PANTHER" id="PTHR42781:SF4">
    <property type="entry name" value="SPERMIDINE_PUTRESCINE IMPORT ATP-BINDING PROTEIN POTA"/>
    <property type="match status" value="1"/>
</dbReference>
<keyword evidence="3 5" id="KW-0067">ATP-binding</keyword>
<protein>
    <submittedName>
        <fullName evidence="5">ABC transporter ATP-binding protein</fullName>
    </submittedName>
</protein>
<sequence>MFLQLKGLKKLYDGSKGLSHLDLEIEAGSFVTLLGPSGCGKTTTLHLLGGFLTPDAGQILLEGQDLVPLPPERRPVSTVFQSYALFPHLNVLENVSYGLRFFRRLKKREAAAAALEQLHAVGLEGYEHTPVSALSGGQQQRVALARAMATGPKILLLDEPLSNLDAALRVQLREELKELQRRLNITMIFVTHDQEEALSLSDQIVVMDQGKAVQTGTPREIYFQPQNRYVASFVGKANYIPYQGQQVLVRPEEIRLTADPAGSFLIGQASFMGAHTLYVLHRGEETLYVDLSGQAGSRFAIGARVRAEWTPAASEKSGPISL</sequence>
<evidence type="ECO:0000313" key="5">
    <source>
        <dbReference type="EMBL" id="MBC5729752.1"/>
    </source>
</evidence>
<dbReference type="InterPro" id="IPR003439">
    <property type="entry name" value="ABC_transporter-like_ATP-bd"/>
</dbReference>
<dbReference type="RefSeq" id="WP_186962971.1">
    <property type="nucleotide sequence ID" value="NZ_JACOPR010000002.1"/>
</dbReference>
<evidence type="ECO:0000259" key="4">
    <source>
        <dbReference type="PROSITE" id="PS50893"/>
    </source>
</evidence>
<dbReference type="Pfam" id="PF08402">
    <property type="entry name" value="TOBE_2"/>
    <property type="match status" value="1"/>
</dbReference>
<dbReference type="SUPFAM" id="SSF52540">
    <property type="entry name" value="P-loop containing nucleoside triphosphate hydrolases"/>
    <property type="match status" value="1"/>
</dbReference>
<evidence type="ECO:0000256" key="2">
    <source>
        <dbReference type="ARBA" id="ARBA00022741"/>
    </source>
</evidence>
<accession>A0ABR7HQM0</accession>
<dbReference type="GO" id="GO:0005524">
    <property type="term" value="F:ATP binding"/>
    <property type="evidence" value="ECO:0007669"/>
    <property type="project" value="UniProtKB-KW"/>
</dbReference>
<proteinExistence type="predicted"/>
<reference evidence="5 6" key="1">
    <citation type="submission" date="2020-08" db="EMBL/GenBank/DDBJ databases">
        <title>Genome public.</title>
        <authorList>
            <person name="Liu C."/>
            <person name="Sun Q."/>
        </authorList>
    </citation>
    <scope>NUCLEOTIDE SEQUENCE [LARGE SCALE GENOMIC DNA]</scope>
    <source>
        <strain evidence="5 6">New-38</strain>
    </source>
</reference>
<evidence type="ECO:0000256" key="1">
    <source>
        <dbReference type="ARBA" id="ARBA00022448"/>
    </source>
</evidence>
<dbReference type="Gene3D" id="3.40.50.300">
    <property type="entry name" value="P-loop containing nucleotide triphosphate hydrolases"/>
    <property type="match status" value="1"/>
</dbReference>
<dbReference type="InterPro" id="IPR050093">
    <property type="entry name" value="ABC_SmlMolc_Importer"/>
</dbReference>
<keyword evidence="1" id="KW-0813">Transport</keyword>
<dbReference type="InterPro" id="IPR008995">
    <property type="entry name" value="Mo/tungstate-bd_C_term_dom"/>
</dbReference>
<dbReference type="InterPro" id="IPR027417">
    <property type="entry name" value="P-loop_NTPase"/>
</dbReference>